<evidence type="ECO:0000313" key="12">
    <source>
        <dbReference type="EMBL" id="CAI8054804.1"/>
    </source>
</evidence>
<evidence type="ECO:0000256" key="1">
    <source>
        <dbReference type="ARBA" id="ARBA00004141"/>
    </source>
</evidence>
<dbReference type="InterPro" id="IPR010227">
    <property type="entry name" value="NADH_Q_OxRdtase_chainM/4"/>
</dbReference>
<keyword evidence="5 10" id="KW-0812">Transmembrane</keyword>
<name>A0AA35XEV9_GEOBA</name>
<dbReference type="GO" id="GO:0016020">
    <property type="term" value="C:membrane"/>
    <property type="evidence" value="ECO:0007669"/>
    <property type="project" value="UniProtKB-SubCell"/>
</dbReference>
<feature type="domain" description="NADH:quinone oxidoreductase/Mrp antiporter transmembrane" evidence="11">
    <location>
        <begin position="135"/>
        <end position="433"/>
    </location>
</feature>
<evidence type="ECO:0000256" key="5">
    <source>
        <dbReference type="ARBA" id="ARBA00022692"/>
    </source>
</evidence>
<feature type="transmembrane region" description="Helical" evidence="10">
    <location>
        <begin position="283"/>
        <end position="302"/>
    </location>
</feature>
<feature type="transmembrane region" description="Helical" evidence="10">
    <location>
        <begin position="6"/>
        <end position="25"/>
    </location>
</feature>
<dbReference type="Proteomes" id="UP001174909">
    <property type="component" value="Unassembled WGS sequence"/>
</dbReference>
<dbReference type="GO" id="GO:0003954">
    <property type="term" value="F:NADH dehydrogenase activity"/>
    <property type="evidence" value="ECO:0007669"/>
    <property type="project" value="TreeGrafter"/>
</dbReference>
<proteinExistence type="inferred from homology"/>
<feature type="transmembrane region" description="Helical" evidence="10">
    <location>
        <begin position="174"/>
        <end position="194"/>
    </location>
</feature>
<dbReference type="InterPro" id="IPR001750">
    <property type="entry name" value="ND/Mrp_TM"/>
</dbReference>
<feature type="transmembrane region" description="Helical" evidence="10">
    <location>
        <begin position="89"/>
        <end position="111"/>
    </location>
</feature>
<feature type="transmembrane region" description="Helical" evidence="10">
    <location>
        <begin position="422"/>
        <end position="444"/>
    </location>
</feature>
<dbReference type="AlphaFoldDB" id="A0AA35XEV9"/>
<feature type="transmembrane region" description="Helical" evidence="10">
    <location>
        <begin position="345"/>
        <end position="367"/>
    </location>
</feature>
<dbReference type="PRINTS" id="PR01437">
    <property type="entry name" value="NUOXDRDTASE4"/>
</dbReference>
<dbReference type="NCBIfam" id="TIGR01972">
    <property type="entry name" value="NDH_I_M"/>
    <property type="match status" value="1"/>
</dbReference>
<comment type="caution">
    <text evidence="12">The sequence shown here is derived from an EMBL/GenBank/DDBJ whole genome shotgun (WGS) entry which is preliminary data.</text>
</comment>
<dbReference type="PANTHER" id="PTHR43507">
    <property type="entry name" value="NADH-UBIQUINONE OXIDOREDUCTASE CHAIN 4"/>
    <property type="match status" value="1"/>
</dbReference>
<evidence type="ECO:0000256" key="6">
    <source>
        <dbReference type="ARBA" id="ARBA00022989"/>
    </source>
</evidence>
<dbReference type="PANTHER" id="PTHR43507:SF4">
    <property type="entry name" value="PROTON-TRANSLOCATING NADH-QUINONE OXIDOREDUCTASE, CHAIN M"/>
    <property type="match status" value="1"/>
</dbReference>
<dbReference type="GO" id="GO:0042773">
    <property type="term" value="P:ATP synthesis coupled electron transport"/>
    <property type="evidence" value="ECO:0007669"/>
    <property type="project" value="InterPro"/>
</dbReference>
<dbReference type="GO" id="GO:0015990">
    <property type="term" value="P:electron transport coupled proton transport"/>
    <property type="evidence" value="ECO:0007669"/>
    <property type="project" value="TreeGrafter"/>
</dbReference>
<dbReference type="Pfam" id="PF00361">
    <property type="entry name" value="Proton_antipo_M"/>
    <property type="match status" value="1"/>
</dbReference>
<feature type="transmembrane region" description="Helical" evidence="10">
    <location>
        <begin position="311"/>
        <end position="333"/>
    </location>
</feature>
<feature type="transmembrane region" description="Helical" evidence="10">
    <location>
        <begin position="387"/>
        <end position="416"/>
    </location>
</feature>
<keyword evidence="13" id="KW-1185">Reference proteome</keyword>
<dbReference type="GO" id="GO:0048039">
    <property type="term" value="F:ubiquinone binding"/>
    <property type="evidence" value="ECO:0007669"/>
    <property type="project" value="TreeGrafter"/>
</dbReference>
<comment type="similarity">
    <text evidence="2">Belongs to the complex I subunit 4 family.</text>
</comment>
<reference evidence="12" key="1">
    <citation type="submission" date="2023-03" db="EMBL/GenBank/DDBJ databases">
        <authorList>
            <person name="Steffen K."/>
            <person name="Cardenas P."/>
        </authorList>
    </citation>
    <scope>NUCLEOTIDE SEQUENCE</scope>
</reference>
<evidence type="ECO:0000256" key="9">
    <source>
        <dbReference type="ARBA" id="ARBA00049551"/>
    </source>
</evidence>
<keyword evidence="7 10" id="KW-0472">Membrane</keyword>
<comment type="catalytic activity">
    <reaction evidence="9">
        <text>a ubiquinone + NADH + 5 H(+)(in) = a ubiquinol + NAD(+) + 4 H(+)(out)</text>
        <dbReference type="Rhea" id="RHEA:29091"/>
        <dbReference type="Rhea" id="RHEA-COMP:9565"/>
        <dbReference type="Rhea" id="RHEA-COMP:9566"/>
        <dbReference type="ChEBI" id="CHEBI:15378"/>
        <dbReference type="ChEBI" id="CHEBI:16389"/>
        <dbReference type="ChEBI" id="CHEBI:17976"/>
        <dbReference type="ChEBI" id="CHEBI:57540"/>
        <dbReference type="ChEBI" id="CHEBI:57945"/>
        <dbReference type="EC" id="7.1.1.2"/>
    </reaction>
</comment>
<gene>
    <name evidence="12" type="ORF">GBAR_LOCUS29890</name>
</gene>
<sequence length="511" mass="54932">MEFTGLLSAIVFLPIAGAIVIALVLRNYNQARIFAVAIAVIDFVLAIIAFAAYNTSAGGIQLVDRFSNWIPGLGDDGFAVQYLLGIDGLSAPLVLLTGLLGLVAVLASWHIQLRVREYFIWLLALQTGVMGVFTSLDFLLFFLFWELELIPMFFLIAIWGSDPKSKREYSAMKFLIFTILGSAFMLVGILVLFFSTGTFDMTKLPDAIRGANLLLPAGVVFALLFIGFAIKLPLWPLHTWLPDAHTDAPTAGSVILAGVLLKMGAYGMFRVSISMFPEVAQDVAWLLVAAGVINVIYGAIVVMRQTDLKRLIAFSSISHMGFIMIGLASVVGVNGAVSPLGLTGAAMQMFTHGTITGLLFLLVGMVYDKAHTRYIPDLGGLAKRMPFLAVALLVAGLASLGLPGTSGFVAELLIFLGAFKVWAIPTAIAAFGVVLAAGYILWTIQRVMFGPIKERFSDITDVSGIQYVPIALLLIAIIAVGIFPSFISDVFSSGVEPIAQSLEQVAQARLR</sequence>
<dbReference type="InterPro" id="IPR003918">
    <property type="entry name" value="NADH_UbQ_OxRdtase"/>
</dbReference>
<keyword evidence="6 10" id="KW-1133">Transmembrane helix</keyword>
<evidence type="ECO:0000256" key="8">
    <source>
        <dbReference type="ARBA" id="ARBA00031025"/>
    </source>
</evidence>
<evidence type="ECO:0000256" key="7">
    <source>
        <dbReference type="ARBA" id="ARBA00023136"/>
    </source>
</evidence>
<organism evidence="12 13">
    <name type="scientific">Geodia barretti</name>
    <name type="common">Barrett's horny sponge</name>
    <dbReference type="NCBI Taxonomy" id="519541"/>
    <lineage>
        <taxon>Eukaryota</taxon>
        <taxon>Metazoa</taxon>
        <taxon>Porifera</taxon>
        <taxon>Demospongiae</taxon>
        <taxon>Heteroscleromorpha</taxon>
        <taxon>Tetractinellida</taxon>
        <taxon>Astrophorina</taxon>
        <taxon>Geodiidae</taxon>
        <taxon>Geodia</taxon>
    </lineage>
</organism>
<protein>
    <recommendedName>
        <fullName evidence="4">NADH-ubiquinone oxidoreductase chain 4</fullName>
        <ecNumber evidence="3">7.1.1.2</ecNumber>
    </recommendedName>
    <alternativeName>
        <fullName evidence="8">NADH dehydrogenase subunit 4</fullName>
    </alternativeName>
</protein>
<evidence type="ECO:0000256" key="2">
    <source>
        <dbReference type="ARBA" id="ARBA00009025"/>
    </source>
</evidence>
<dbReference type="EC" id="7.1.1.2" evidence="3"/>
<evidence type="ECO:0000256" key="10">
    <source>
        <dbReference type="SAM" id="Phobius"/>
    </source>
</evidence>
<feature type="transmembrane region" description="Helical" evidence="10">
    <location>
        <begin position="254"/>
        <end position="277"/>
    </location>
</feature>
<evidence type="ECO:0000256" key="4">
    <source>
        <dbReference type="ARBA" id="ARBA00021006"/>
    </source>
</evidence>
<feature type="transmembrane region" description="Helical" evidence="10">
    <location>
        <begin position="118"/>
        <end position="136"/>
    </location>
</feature>
<feature type="transmembrane region" description="Helical" evidence="10">
    <location>
        <begin position="32"/>
        <end position="53"/>
    </location>
</feature>
<feature type="transmembrane region" description="Helical" evidence="10">
    <location>
        <begin position="142"/>
        <end position="162"/>
    </location>
</feature>
<evidence type="ECO:0000256" key="3">
    <source>
        <dbReference type="ARBA" id="ARBA00012944"/>
    </source>
</evidence>
<feature type="transmembrane region" description="Helical" evidence="10">
    <location>
        <begin position="465"/>
        <end position="487"/>
    </location>
</feature>
<accession>A0AA35XEV9</accession>
<evidence type="ECO:0000313" key="13">
    <source>
        <dbReference type="Proteomes" id="UP001174909"/>
    </source>
</evidence>
<comment type="subcellular location">
    <subcellularLocation>
        <location evidence="1">Membrane</location>
        <topology evidence="1">Multi-pass membrane protein</topology>
    </subcellularLocation>
</comment>
<dbReference type="GO" id="GO:0008137">
    <property type="term" value="F:NADH dehydrogenase (ubiquinone) activity"/>
    <property type="evidence" value="ECO:0007669"/>
    <property type="project" value="UniProtKB-EC"/>
</dbReference>
<feature type="transmembrane region" description="Helical" evidence="10">
    <location>
        <begin position="214"/>
        <end position="234"/>
    </location>
</feature>
<evidence type="ECO:0000259" key="11">
    <source>
        <dbReference type="Pfam" id="PF00361"/>
    </source>
</evidence>
<dbReference type="EMBL" id="CASHTH010004210">
    <property type="protein sequence ID" value="CAI8054804.1"/>
    <property type="molecule type" value="Genomic_DNA"/>
</dbReference>